<dbReference type="PANTHER" id="PTHR11592:SF78">
    <property type="entry name" value="GLUTATHIONE PEROXIDASE"/>
    <property type="match status" value="1"/>
</dbReference>
<sequence length="160" mass="18156">MTQTLYDFSARRLTGDQQDFAAYRGKVLLIVNTASQCGFTPQYTGLEELYRKFRDRGLVVLGFPCNQFGEQEPGDAEAIGQFCQTRYDVTFPLFAKIEVNGDNAHPLYVWLKHEAAGILGTEAIKWNFTKFLIDREGQVVHRYAPATRPDELVEAVETLL</sequence>
<dbReference type="InterPro" id="IPR013766">
    <property type="entry name" value="Thioredoxin_domain"/>
</dbReference>
<evidence type="ECO:0000313" key="6">
    <source>
        <dbReference type="EMBL" id="MCG2579092.1"/>
    </source>
</evidence>
<dbReference type="Gene3D" id="3.40.30.10">
    <property type="entry name" value="Glutaredoxin"/>
    <property type="match status" value="1"/>
</dbReference>
<dbReference type="PANTHER" id="PTHR11592">
    <property type="entry name" value="GLUTATHIONE PEROXIDASE"/>
    <property type="match status" value="1"/>
</dbReference>
<dbReference type="InterPro" id="IPR029759">
    <property type="entry name" value="GPX_AS"/>
</dbReference>
<dbReference type="Proteomes" id="UP001165384">
    <property type="component" value="Unassembled WGS sequence"/>
</dbReference>
<dbReference type="InterPro" id="IPR029760">
    <property type="entry name" value="GPX_CS"/>
</dbReference>
<dbReference type="EMBL" id="JAKLTN010000008">
    <property type="protein sequence ID" value="MCG2579092.1"/>
    <property type="molecule type" value="Genomic_DNA"/>
</dbReference>
<protein>
    <recommendedName>
        <fullName evidence="4">Glutathione peroxidase</fullName>
    </recommendedName>
</protein>
<comment type="caution">
    <text evidence="6">The sequence shown here is derived from an EMBL/GenBank/DDBJ whole genome shotgun (WGS) entry which is preliminary data.</text>
</comment>
<dbReference type="Pfam" id="PF00255">
    <property type="entry name" value="GSHPx"/>
    <property type="match status" value="1"/>
</dbReference>
<keyword evidence="7" id="KW-1185">Reference proteome</keyword>
<proteinExistence type="inferred from homology"/>
<evidence type="ECO:0000256" key="1">
    <source>
        <dbReference type="ARBA" id="ARBA00006926"/>
    </source>
</evidence>
<dbReference type="SUPFAM" id="SSF52833">
    <property type="entry name" value="Thioredoxin-like"/>
    <property type="match status" value="1"/>
</dbReference>
<evidence type="ECO:0000256" key="3">
    <source>
        <dbReference type="ARBA" id="ARBA00023002"/>
    </source>
</evidence>
<evidence type="ECO:0000259" key="5">
    <source>
        <dbReference type="PROSITE" id="PS51352"/>
    </source>
</evidence>
<reference evidence="6" key="1">
    <citation type="submission" date="2022-01" db="EMBL/GenBank/DDBJ databases">
        <authorList>
            <person name="Jo J.-H."/>
            <person name="Im W.-T."/>
        </authorList>
    </citation>
    <scope>NUCLEOTIDE SEQUENCE</scope>
    <source>
        <strain evidence="6">XY25</strain>
    </source>
</reference>
<keyword evidence="2 4" id="KW-0575">Peroxidase</keyword>
<evidence type="ECO:0000313" key="7">
    <source>
        <dbReference type="Proteomes" id="UP001165384"/>
    </source>
</evidence>
<dbReference type="InterPro" id="IPR000889">
    <property type="entry name" value="Glutathione_peroxidase"/>
</dbReference>
<name>A0ABS9K7D9_9RHOO</name>
<dbReference type="PRINTS" id="PR01011">
    <property type="entry name" value="GLUTPROXDASE"/>
</dbReference>
<gene>
    <name evidence="6" type="ORF">LZ012_19045</name>
</gene>
<dbReference type="CDD" id="cd00340">
    <property type="entry name" value="GSH_Peroxidase"/>
    <property type="match status" value="1"/>
</dbReference>
<dbReference type="PROSITE" id="PS00460">
    <property type="entry name" value="GLUTATHIONE_PEROXID_1"/>
    <property type="match status" value="1"/>
</dbReference>
<dbReference type="GO" id="GO:0004601">
    <property type="term" value="F:peroxidase activity"/>
    <property type="evidence" value="ECO:0007669"/>
    <property type="project" value="UniProtKB-KW"/>
</dbReference>
<organism evidence="6 7">
    <name type="scientific">Dechloromonas hankyongensis</name>
    <dbReference type="NCBI Taxonomy" id="2908002"/>
    <lineage>
        <taxon>Bacteria</taxon>
        <taxon>Pseudomonadati</taxon>
        <taxon>Pseudomonadota</taxon>
        <taxon>Betaproteobacteria</taxon>
        <taxon>Rhodocyclales</taxon>
        <taxon>Azonexaceae</taxon>
        <taxon>Dechloromonas</taxon>
    </lineage>
</organism>
<comment type="similarity">
    <text evidence="1 4">Belongs to the glutathione peroxidase family.</text>
</comment>
<feature type="domain" description="Thioredoxin" evidence="5">
    <location>
        <begin position="1"/>
        <end position="160"/>
    </location>
</feature>
<dbReference type="PROSITE" id="PS51355">
    <property type="entry name" value="GLUTATHIONE_PEROXID_3"/>
    <property type="match status" value="1"/>
</dbReference>
<keyword evidence="3 4" id="KW-0560">Oxidoreductase</keyword>
<dbReference type="PROSITE" id="PS51352">
    <property type="entry name" value="THIOREDOXIN_2"/>
    <property type="match status" value="1"/>
</dbReference>
<dbReference type="PROSITE" id="PS00763">
    <property type="entry name" value="GLUTATHIONE_PEROXID_2"/>
    <property type="match status" value="1"/>
</dbReference>
<dbReference type="PIRSF" id="PIRSF000303">
    <property type="entry name" value="Glutathion_perox"/>
    <property type="match status" value="1"/>
</dbReference>
<evidence type="ECO:0000256" key="4">
    <source>
        <dbReference type="RuleBase" id="RU000499"/>
    </source>
</evidence>
<dbReference type="InterPro" id="IPR036249">
    <property type="entry name" value="Thioredoxin-like_sf"/>
</dbReference>
<accession>A0ABS9K7D9</accession>
<dbReference type="RefSeq" id="WP_275712547.1">
    <property type="nucleotide sequence ID" value="NZ_JAKLTN010000008.1"/>
</dbReference>
<evidence type="ECO:0000256" key="2">
    <source>
        <dbReference type="ARBA" id="ARBA00022559"/>
    </source>
</evidence>